<dbReference type="EMBL" id="BKAL01000004">
    <property type="protein sequence ID" value="GEP68848.1"/>
    <property type="molecule type" value="Genomic_DNA"/>
</dbReference>
<dbReference type="AlphaFoldDB" id="A0A512PCC6"/>
<proteinExistence type="predicted"/>
<dbReference type="SUPFAM" id="SSF55785">
    <property type="entry name" value="PYP-like sensor domain (PAS domain)"/>
    <property type="match status" value="1"/>
</dbReference>
<reference evidence="2 3" key="1">
    <citation type="submission" date="2019-07" db="EMBL/GenBank/DDBJ databases">
        <title>Whole genome shotgun sequence of Cellulomonas soli NBRC 109434.</title>
        <authorList>
            <person name="Hosoyama A."/>
            <person name="Uohara A."/>
            <person name="Ohji S."/>
            <person name="Ichikawa N."/>
        </authorList>
    </citation>
    <scope>NUCLEOTIDE SEQUENCE [LARGE SCALE GENOMIC DNA]</scope>
    <source>
        <strain evidence="2 3">NBRC 109434</strain>
    </source>
</reference>
<feature type="domain" description="PAS" evidence="1">
    <location>
        <begin position="21"/>
        <end position="72"/>
    </location>
</feature>
<name>A0A512PCC6_9CELL</name>
<keyword evidence="3" id="KW-1185">Reference proteome</keyword>
<organism evidence="2 3">
    <name type="scientific">Cellulomonas soli</name>
    <dbReference type="NCBI Taxonomy" id="931535"/>
    <lineage>
        <taxon>Bacteria</taxon>
        <taxon>Bacillati</taxon>
        <taxon>Actinomycetota</taxon>
        <taxon>Actinomycetes</taxon>
        <taxon>Micrococcales</taxon>
        <taxon>Cellulomonadaceae</taxon>
        <taxon>Cellulomonas</taxon>
    </lineage>
</organism>
<sequence length="178" mass="19294">MTPTGAVRTFGAEQIIVSKTDLQGRITYANDVFVEVSGYTEVELLGQPHSLIRHPDMPRAVFQALWDTVAAGREIFAYVDNLAADGAHYWVLAHVTPSFGPGGRITGYHSNRRCPEPAAIRAVSGLYAQLREAEQQHGTGRAAVEAGSALLRQVLADRGQTYDQFVWQVISEAQGAAA</sequence>
<evidence type="ECO:0000259" key="1">
    <source>
        <dbReference type="PROSITE" id="PS50112"/>
    </source>
</evidence>
<protein>
    <submittedName>
        <fullName evidence="2">Transcriptional regulator</fullName>
    </submittedName>
</protein>
<dbReference type="NCBIfam" id="TIGR00229">
    <property type="entry name" value="sensory_box"/>
    <property type="match status" value="1"/>
</dbReference>
<dbReference type="Gene3D" id="3.30.450.20">
    <property type="entry name" value="PAS domain"/>
    <property type="match status" value="1"/>
</dbReference>
<dbReference type="PROSITE" id="PS50112">
    <property type="entry name" value="PAS"/>
    <property type="match status" value="1"/>
</dbReference>
<accession>A0A512PCC6</accession>
<comment type="caution">
    <text evidence="2">The sequence shown here is derived from an EMBL/GenBank/DDBJ whole genome shotgun (WGS) entry which is preliminary data.</text>
</comment>
<dbReference type="InterPro" id="IPR000014">
    <property type="entry name" value="PAS"/>
</dbReference>
<dbReference type="RefSeq" id="WP_223203535.1">
    <property type="nucleotide sequence ID" value="NZ_BAABBJ010000003.1"/>
</dbReference>
<dbReference type="Pfam" id="PF08447">
    <property type="entry name" value="PAS_3"/>
    <property type="match status" value="1"/>
</dbReference>
<dbReference type="Proteomes" id="UP000321798">
    <property type="component" value="Unassembled WGS sequence"/>
</dbReference>
<gene>
    <name evidence="2" type="ORF">CSO01_15630</name>
</gene>
<evidence type="ECO:0000313" key="2">
    <source>
        <dbReference type="EMBL" id="GEP68848.1"/>
    </source>
</evidence>
<dbReference type="CDD" id="cd00130">
    <property type="entry name" value="PAS"/>
    <property type="match status" value="1"/>
</dbReference>
<dbReference type="InterPro" id="IPR035965">
    <property type="entry name" value="PAS-like_dom_sf"/>
</dbReference>
<dbReference type="InterPro" id="IPR013655">
    <property type="entry name" value="PAS_fold_3"/>
</dbReference>
<evidence type="ECO:0000313" key="3">
    <source>
        <dbReference type="Proteomes" id="UP000321798"/>
    </source>
</evidence>